<protein>
    <submittedName>
        <fullName evidence="5">Acyl-CoA thioesterase</fullName>
    </submittedName>
</protein>
<dbReference type="PROSITE" id="PS51770">
    <property type="entry name" value="HOTDOG_ACOT"/>
    <property type="match status" value="1"/>
</dbReference>
<dbReference type="EMBL" id="JAPDFL010000001">
    <property type="protein sequence ID" value="MCW1931580.1"/>
    <property type="molecule type" value="Genomic_DNA"/>
</dbReference>
<dbReference type="CDD" id="cd03442">
    <property type="entry name" value="BFIT_BACH"/>
    <property type="match status" value="1"/>
</dbReference>
<dbReference type="PANTHER" id="PTHR11049">
    <property type="entry name" value="ACYL COENZYME A THIOESTER HYDROLASE"/>
    <property type="match status" value="1"/>
</dbReference>
<evidence type="ECO:0000259" key="4">
    <source>
        <dbReference type="PROSITE" id="PS51770"/>
    </source>
</evidence>
<evidence type="ECO:0000256" key="2">
    <source>
        <dbReference type="ARBA" id="ARBA00022801"/>
    </source>
</evidence>
<comment type="similarity">
    <text evidence="1">Belongs to the acyl coenzyme A hydrolase family.</text>
</comment>
<proteinExistence type="inferred from homology"/>
<dbReference type="SUPFAM" id="SSF54637">
    <property type="entry name" value="Thioesterase/thiol ester dehydrase-isomerase"/>
    <property type="match status" value="1"/>
</dbReference>
<dbReference type="Gene3D" id="3.10.129.10">
    <property type="entry name" value="Hotdog Thioesterase"/>
    <property type="match status" value="1"/>
</dbReference>
<dbReference type="RefSeq" id="WP_127108933.1">
    <property type="nucleotide sequence ID" value="NZ_JAPDFL010000001.1"/>
</dbReference>
<accession>A0ABT3GVM8</accession>
<dbReference type="InterPro" id="IPR040170">
    <property type="entry name" value="Cytosol_ACT"/>
</dbReference>
<feature type="domain" description="HotDog ACOT-type" evidence="4">
    <location>
        <begin position="5"/>
        <end position="117"/>
    </location>
</feature>
<dbReference type="Pfam" id="PF03061">
    <property type="entry name" value="4HBT"/>
    <property type="match status" value="1"/>
</dbReference>
<dbReference type="InterPro" id="IPR033120">
    <property type="entry name" value="HOTDOG_ACOT"/>
</dbReference>
<reference evidence="5 6" key="1">
    <citation type="submission" date="2022-10" db="EMBL/GenBank/DDBJ databases">
        <title>Pararhodobacter sp. nov., isolated from marine algae.</title>
        <authorList>
            <person name="Choi B.J."/>
            <person name="Kim J.M."/>
            <person name="Lee J.K."/>
            <person name="Choi D.G."/>
            <person name="Jeon C.O."/>
        </authorList>
    </citation>
    <scope>NUCLEOTIDE SEQUENCE [LARGE SCALE GENOMIC DNA]</scope>
    <source>
        <strain evidence="5 6">ZQ420</strain>
    </source>
</reference>
<gene>
    <name evidence="5" type="ORF">OKW52_04715</name>
</gene>
<dbReference type="PANTHER" id="PTHR11049:SF5">
    <property type="entry name" value="ACYL-COA THIOESTER HYDROLASE YCIA"/>
    <property type="match status" value="1"/>
</dbReference>
<name>A0ABT3GVM8_9RHOB</name>
<organism evidence="5 6">
    <name type="scientific">Pararhodobacter zhoushanensis</name>
    <dbReference type="NCBI Taxonomy" id="2479545"/>
    <lineage>
        <taxon>Bacteria</taxon>
        <taxon>Pseudomonadati</taxon>
        <taxon>Pseudomonadota</taxon>
        <taxon>Alphaproteobacteria</taxon>
        <taxon>Rhodobacterales</taxon>
        <taxon>Paracoccaceae</taxon>
        <taxon>Pararhodobacter</taxon>
    </lineage>
</organism>
<dbReference type="InterPro" id="IPR029069">
    <property type="entry name" value="HotDog_dom_sf"/>
</dbReference>
<dbReference type="Proteomes" id="UP001208938">
    <property type="component" value="Unassembled WGS sequence"/>
</dbReference>
<keyword evidence="6" id="KW-1185">Reference proteome</keyword>
<sequence length="126" mass="13721">MDDKPEGELTLQTVPFPADTNGAGDIFGGWVLSQMDIAAGMTAARRARGRTATVAINAMRFHAPVMVGDLFTVYTRIVRVGTTSITIHVEAWVERLETAQHLRVTEADFTFVALHSSGVKRPVPPE</sequence>
<evidence type="ECO:0000256" key="1">
    <source>
        <dbReference type="ARBA" id="ARBA00010458"/>
    </source>
</evidence>
<evidence type="ECO:0000313" key="5">
    <source>
        <dbReference type="EMBL" id="MCW1931580.1"/>
    </source>
</evidence>
<comment type="caution">
    <text evidence="5">The sequence shown here is derived from an EMBL/GenBank/DDBJ whole genome shotgun (WGS) entry which is preliminary data.</text>
</comment>
<dbReference type="InterPro" id="IPR006683">
    <property type="entry name" value="Thioestr_dom"/>
</dbReference>
<keyword evidence="2 3" id="KW-0378">Hydrolase</keyword>
<evidence type="ECO:0000313" key="6">
    <source>
        <dbReference type="Proteomes" id="UP001208938"/>
    </source>
</evidence>
<evidence type="ECO:0000256" key="3">
    <source>
        <dbReference type="PROSITE-ProRule" id="PRU01106"/>
    </source>
</evidence>